<evidence type="ECO:0000313" key="1">
    <source>
        <dbReference type="EMBL" id="GAB1219520.1"/>
    </source>
</evidence>
<proteinExistence type="predicted"/>
<dbReference type="Proteomes" id="UP001628156">
    <property type="component" value="Unassembled WGS sequence"/>
</dbReference>
<dbReference type="EMBL" id="BAAFRS010000037">
    <property type="protein sequence ID" value="GAB1219520.1"/>
    <property type="molecule type" value="Genomic_DNA"/>
</dbReference>
<comment type="caution">
    <text evidence="1">The sequence shown here is derived from an EMBL/GenBank/DDBJ whole genome shotgun (WGS) entry which is preliminary data.</text>
</comment>
<name>A0ABQ0D9K9_9EUKA</name>
<keyword evidence="2" id="KW-1185">Reference proteome</keyword>
<reference evidence="1 2" key="1">
    <citation type="journal article" date="2019" name="PLoS Negl. Trop. Dis.">
        <title>Whole genome sequencing of Entamoeba nuttalli reveals mammalian host-related molecular signatures and a novel octapeptide-repeat surface protein.</title>
        <authorList>
            <person name="Tanaka M."/>
            <person name="Makiuchi T."/>
            <person name="Komiyama T."/>
            <person name="Shiina T."/>
            <person name="Osaki K."/>
            <person name="Tachibana H."/>
        </authorList>
    </citation>
    <scope>NUCLEOTIDE SEQUENCE [LARGE SCALE GENOMIC DNA]</scope>
    <source>
        <strain evidence="1 2">P19-061405</strain>
    </source>
</reference>
<evidence type="ECO:0000313" key="2">
    <source>
        <dbReference type="Proteomes" id="UP001628156"/>
    </source>
</evidence>
<organism evidence="1 2">
    <name type="scientific">Entamoeba nuttalli</name>
    <dbReference type="NCBI Taxonomy" id="412467"/>
    <lineage>
        <taxon>Eukaryota</taxon>
        <taxon>Amoebozoa</taxon>
        <taxon>Evosea</taxon>
        <taxon>Archamoebae</taxon>
        <taxon>Mastigamoebida</taxon>
        <taxon>Entamoebidae</taxon>
        <taxon>Entamoeba</taxon>
    </lineage>
</organism>
<sequence>MRERLFHNDELLDWVISVRFVHSIDDPAKIITKFDLINSCELSTKESNKP</sequence>
<protein>
    <submittedName>
        <fullName evidence="1">Uncharacterized protein</fullName>
    </submittedName>
</protein>
<accession>A0ABQ0D9K9</accession>
<gene>
    <name evidence="1" type="ORF">ENUP19_0037G0033</name>
</gene>